<comment type="caution">
    <text evidence="1">The sequence shown here is derived from an EMBL/GenBank/DDBJ whole genome shotgun (WGS) entry which is preliminary data.</text>
</comment>
<reference evidence="1 2" key="1">
    <citation type="journal article" date="2015" name="Antonie Van Leeuwenhoek">
        <title>Oceanobacillus bengalensis sp. nov., a bacterium isolated from seawater of the Bay of Bengal.</title>
        <authorList>
            <person name="Yongchang O."/>
            <person name="Xiang W."/>
            <person name="Wang G."/>
        </authorList>
    </citation>
    <scope>NUCLEOTIDE SEQUENCE [LARGE SCALE GENOMIC DNA]</scope>
    <source>
        <strain evidence="1 2">MCCC 1K00260</strain>
    </source>
</reference>
<protein>
    <recommendedName>
        <fullName evidence="3">YaaC family protein</fullName>
    </recommendedName>
</protein>
<dbReference type="AlphaFoldDB" id="A0A494YYI9"/>
<dbReference type="EMBL" id="RBZO01000015">
    <property type="protein sequence ID" value="RKQ15243.1"/>
    <property type="molecule type" value="Genomic_DNA"/>
</dbReference>
<name>A0A494YYI9_9BACI</name>
<dbReference type="RefSeq" id="WP_121131719.1">
    <property type="nucleotide sequence ID" value="NZ_JBHUFK010000036.1"/>
</dbReference>
<evidence type="ECO:0000313" key="2">
    <source>
        <dbReference type="Proteomes" id="UP000281813"/>
    </source>
</evidence>
<proteinExistence type="predicted"/>
<sequence length="319" mass="37842">MSKSNEFYTYLISQQTAHKYLYHCYKQMKDIDAETKSYENSNKFMYYLDHGIRFYESGKSTDLFAKPVLFFYGMTHLLKAFLLTKRPDYPESTILLSHGVTARKRKKRNYTFLDDEVKIQQNGLFPYFSEHLFSKKTFPFEKITMEDLLSLIPEIDTIFSFHQKKKMVPVGSSESRMLHFPSYILDSHHLTGNAFVKKIEPYLPPIKDLDEDKLSLHLQLEESFVPKTDPFFLHLESKNIYFPIKRQHFLALSEIMVHYLILYNLSMVCRYEAEWWGDLLVSKPDIDFPLIVKFLNITAEKIPMMIQKELHHKLNEEIG</sequence>
<dbReference type="OrthoDB" id="2380109at2"/>
<keyword evidence="2" id="KW-1185">Reference proteome</keyword>
<dbReference type="Pfam" id="PF14175">
    <property type="entry name" value="YaaC"/>
    <property type="match status" value="1"/>
</dbReference>
<evidence type="ECO:0000313" key="1">
    <source>
        <dbReference type="EMBL" id="RKQ15243.1"/>
    </source>
</evidence>
<organism evidence="1 2">
    <name type="scientific">Oceanobacillus bengalensis</name>
    <dbReference type="NCBI Taxonomy" id="1435466"/>
    <lineage>
        <taxon>Bacteria</taxon>
        <taxon>Bacillati</taxon>
        <taxon>Bacillota</taxon>
        <taxon>Bacilli</taxon>
        <taxon>Bacillales</taxon>
        <taxon>Bacillaceae</taxon>
        <taxon>Oceanobacillus</taxon>
    </lineage>
</organism>
<accession>A0A494YYI9</accession>
<evidence type="ECO:0008006" key="3">
    <source>
        <dbReference type="Google" id="ProtNLM"/>
    </source>
</evidence>
<dbReference type="Proteomes" id="UP000281813">
    <property type="component" value="Unassembled WGS sequence"/>
</dbReference>
<dbReference type="InterPro" id="IPR026988">
    <property type="entry name" value="YaaC-like"/>
</dbReference>
<gene>
    <name evidence="1" type="ORF">D8M05_10955</name>
</gene>